<dbReference type="InterPro" id="IPR041680">
    <property type="entry name" value="PH_8"/>
</dbReference>
<reference evidence="7 8" key="1">
    <citation type="submission" date="2014-04" db="EMBL/GenBank/DDBJ databases">
        <authorList>
            <consortium name="DOE Joint Genome Institute"/>
            <person name="Kuo A."/>
            <person name="Tarkka M."/>
            <person name="Buscot F."/>
            <person name="Kohler A."/>
            <person name="Nagy L.G."/>
            <person name="Floudas D."/>
            <person name="Copeland A."/>
            <person name="Barry K.W."/>
            <person name="Cichocki N."/>
            <person name="Veneault-Fourrey C."/>
            <person name="LaButti K."/>
            <person name="Lindquist E.A."/>
            <person name="Lipzen A."/>
            <person name="Lundell T."/>
            <person name="Morin E."/>
            <person name="Murat C."/>
            <person name="Sun H."/>
            <person name="Tunlid A."/>
            <person name="Henrissat B."/>
            <person name="Grigoriev I.V."/>
            <person name="Hibbett D.S."/>
            <person name="Martin F."/>
            <person name="Nordberg H.P."/>
            <person name="Cantor M.N."/>
            <person name="Hua S.X."/>
        </authorList>
    </citation>
    <scope>NUCLEOTIDE SEQUENCE [LARGE SCALE GENOMIC DNA]</scope>
    <source>
        <strain evidence="7 8">F 1598</strain>
    </source>
</reference>
<feature type="region of interest" description="Disordered" evidence="5">
    <location>
        <begin position="275"/>
        <end position="301"/>
    </location>
</feature>
<dbReference type="GO" id="GO:0034727">
    <property type="term" value="P:piecemeal microautophagy of the nucleus"/>
    <property type="evidence" value="ECO:0007669"/>
    <property type="project" value="TreeGrafter"/>
</dbReference>
<dbReference type="HOGENOM" id="CLU_007105_4_0_1"/>
<dbReference type="Gene3D" id="2.40.160.120">
    <property type="match status" value="1"/>
</dbReference>
<keyword evidence="4" id="KW-0446">Lipid-binding</keyword>
<sequence>MSSSPVVPLTPSHTKGASQITVVPTVIFQGWLLKKRRKKMQGFARRYFTLYQTGLLSYSFEPGKPSRDQLSIPHAAISTYPGRKDIHIDSHNATFHLKCLSSDDFNKWMVALRRFIAADGRRSSLGLSTPRVTHLSRSAAVVDDMGTVSFSHDILNNTNTHSEVSQLSAQNRVHAALEALRTQHETLVKSLQALSYIDIPSAPSARASPLASTAEEEDSEYPRSHDLQSSGRFGTPFTRKSTRTSIATTFSDGTTSREWFDAFDGGEEFVLEVEPTPADEKTNLEAESSRSSLGGSSDAEVEEVEDIVAVDSQDKGEEAAEMDPFEKAQHVARRTELPSGPVGDEGSLFALLKKNVGKDLASVTFPVSFNEPITLLQNAAEQLEYFDLLHQAAKTQDAVERMCYVAAFAVSGYAHTRHRSGRKSFNPMLAETFEDVRMKYVAEKVRHHPFAMAYHAEGEGWELYATSSGKTKFWGKSLEIIPLGTTHLKIGDDHFTWIKPSSFMRNLVVGTKYLEHQGKLNIENETTGGRCVLEFKQNGYWGPSNEVMGTVFSTSGQAMTHLEGKWDEQIAQTLKPSSHLRVLWRVTPFARLANEYYGFTSFGITLNEVTEDLKGKLPPTDSRFRPDVRALEMGDIEGAEAQKERLEGRQRDRRRQGQDMQPRWFELVGDEWIYKGGYWEARANGWKDANIEALW</sequence>
<comment type="similarity">
    <text evidence="1">Belongs to the OSBP family.</text>
</comment>
<evidence type="ECO:0000313" key="7">
    <source>
        <dbReference type="EMBL" id="KIM84593.1"/>
    </source>
</evidence>
<dbReference type="PANTHER" id="PTHR10972:SF203">
    <property type="entry name" value="OXYSTEROL-BINDING PROTEIN HOMOLOG 3"/>
    <property type="match status" value="1"/>
</dbReference>
<dbReference type="FunCoup" id="A0A0C3BE77">
    <property type="interactions" value="121"/>
</dbReference>
<proteinExistence type="inferred from homology"/>
<feature type="compositionally biased region" description="Basic and acidic residues" evidence="5">
    <location>
        <begin position="278"/>
        <end position="288"/>
    </location>
</feature>
<dbReference type="CDD" id="cd13289">
    <property type="entry name" value="PH_Osh3p_yeast"/>
    <property type="match status" value="1"/>
</dbReference>
<dbReference type="OrthoDB" id="416222at2759"/>
<evidence type="ECO:0000256" key="3">
    <source>
        <dbReference type="ARBA" id="ARBA00023055"/>
    </source>
</evidence>
<feature type="domain" description="PH" evidence="6">
    <location>
        <begin position="25"/>
        <end position="117"/>
    </location>
</feature>
<dbReference type="GO" id="GO:0032541">
    <property type="term" value="C:cortical endoplasmic reticulum"/>
    <property type="evidence" value="ECO:0007669"/>
    <property type="project" value="TreeGrafter"/>
</dbReference>
<dbReference type="Gene3D" id="2.30.29.30">
    <property type="entry name" value="Pleckstrin-homology domain (PH domain)/Phosphotyrosine-binding domain (PTB)"/>
    <property type="match status" value="1"/>
</dbReference>
<dbReference type="SUPFAM" id="SSF144000">
    <property type="entry name" value="Oxysterol-binding protein-like"/>
    <property type="match status" value="1"/>
</dbReference>
<dbReference type="SUPFAM" id="SSF50729">
    <property type="entry name" value="PH domain-like"/>
    <property type="match status" value="1"/>
</dbReference>
<keyword evidence="3" id="KW-0445">Lipid transport</keyword>
<dbReference type="InterPro" id="IPR001849">
    <property type="entry name" value="PH_domain"/>
</dbReference>
<dbReference type="SMART" id="SM00233">
    <property type="entry name" value="PH"/>
    <property type="match status" value="1"/>
</dbReference>
<dbReference type="GO" id="GO:0006897">
    <property type="term" value="P:endocytosis"/>
    <property type="evidence" value="ECO:0007669"/>
    <property type="project" value="TreeGrafter"/>
</dbReference>
<organism evidence="7 8">
    <name type="scientific">Piloderma croceum (strain F 1598)</name>
    <dbReference type="NCBI Taxonomy" id="765440"/>
    <lineage>
        <taxon>Eukaryota</taxon>
        <taxon>Fungi</taxon>
        <taxon>Dikarya</taxon>
        <taxon>Basidiomycota</taxon>
        <taxon>Agaricomycotina</taxon>
        <taxon>Agaricomycetes</taxon>
        <taxon>Agaricomycetidae</taxon>
        <taxon>Atheliales</taxon>
        <taxon>Atheliaceae</taxon>
        <taxon>Piloderma</taxon>
    </lineage>
</organism>
<dbReference type="Proteomes" id="UP000054166">
    <property type="component" value="Unassembled WGS sequence"/>
</dbReference>
<dbReference type="AlphaFoldDB" id="A0A0C3BE77"/>
<evidence type="ECO:0000256" key="5">
    <source>
        <dbReference type="SAM" id="MobiDB-lite"/>
    </source>
</evidence>
<dbReference type="GO" id="GO:0097038">
    <property type="term" value="C:perinuclear endoplasmic reticulum"/>
    <property type="evidence" value="ECO:0007669"/>
    <property type="project" value="TreeGrafter"/>
</dbReference>
<dbReference type="InParanoid" id="A0A0C3BE77"/>
<evidence type="ECO:0000259" key="6">
    <source>
        <dbReference type="PROSITE" id="PS50003"/>
    </source>
</evidence>
<feature type="region of interest" description="Disordered" evidence="5">
    <location>
        <begin position="203"/>
        <end position="249"/>
    </location>
</feature>
<reference evidence="8" key="2">
    <citation type="submission" date="2015-01" db="EMBL/GenBank/DDBJ databases">
        <title>Evolutionary Origins and Diversification of the Mycorrhizal Mutualists.</title>
        <authorList>
            <consortium name="DOE Joint Genome Institute"/>
            <consortium name="Mycorrhizal Genomics Consortium"/>
            <person name="Kohler A."/>
            <person name="Kuo A."/>
            <person name="Nagy L.G."/>
            <person name="Floudas D."/>
            <person name="Copeland A."/>
            <person name="Barry K.W."/>
            <person name="Cichocki N."/>
            <person name="Veneault-Fourrey C."/>
            <person name="LaButti K."/>
            <person name="Lindquist E.A."/>
            <person name="Lipzen A."/>
            <person name="Lundell T."/>
            <person name="Morin E."/>
            <person name="Murat C."/>
            <person name="Riley R."/>
            <person name="Ohm R."/>
            <person name="Sun H."/>
            <person name="Tunlid A."/>
            <person name="Henrissat B."/>
            <person name="Grigoriev I.V."/>
            <person name="Hibbett D.S."/>
            <person name="Martin F."/>
        </authorList>
    </citation>
    <scope>NUCLEOTIDE SEQUENCE [LARGE SCALE GENOMIC DNA]</scope>
    <source>
        <strain evidence="8">F 1598</strain>
    </source>
</reference>
<dbReference type="InterPro" id="IPR037239">
    <property type="entry name" value="OSBP_sf"/>
</dbReference>
<protein>
    <recommendedName>
        <fullName evidence="6">PH domain-containing protein</fullName>
    </recommendedName>
</protein>
<feature type="compositionally biased region" description="Low complexity" evidence="5">
    <location>
        <begin position="289"/>
        <end position="298"/>
    </location>
</feature>
<dbReference type="GO" id="GO:0035621">
    <property type="term" value="P:ER to Golgi ceramide transport"/>
    <property type="evidence" value="ECO:0007669"/>
    <property type="project" value="TreeGrafter"/>
</dbReference>
<evidence type="ECO:0000313" key="8">
    <source>
        <dbReference type="Proteomes" id="UP000054166"/>
    </source>
</evidence>
<keyword evidence="2" id="KW-0813">Transport</keyword>
<dbReference type="GO" id="GO:0005886">
    <property type="term" value="C:plasma membrane"/>
    <property type="evidence" value="ECO:0007669"/>
    <property type="project" value="TreeGrafter"/>
</dbReference>
<dbReference type="STRING" id="765440.A0A0C3BE77"/>
<name>A0A0C3BE77_PILCF</name>
<dbReference type="Pfam" id="PF15409">
    <property type="entry name" value="PH_8"/>
    <property type="match status" value="1"/>
</dbReference>
<accession>A0A0C3BE77</accession>
<dbReference type="EMBL" id="KN832987">
    <property type="protein sequence ID" value="KIM84593.1"/>
    <property type="molecule type" value="Genomic_DNA"/>
</dbReference>
<dbReference type="Gene3D" id="3.30.70.3490">
    <property type="match status" value="1"/>
</dbReference>
<dbReference type="GO" id="GO:0032934">
    <property type="term" value="F:sterol binding"/>
    <property type="evidence" value="ECO:0007669"/>
    <property type="project" value="TreeGrafter"/>
</dbReference>
<keyword evidence="8" id="KW-1185">Reference proteome</keyword>
<dbReference type="InterPro" id="IPR011993">
    <property type="entry name" value="PH-like_dom_sf"/>
</dbReference>
<dbReference type="GO" id="GO:0005829">
    <property type="term" value="C:cytosol"/>
    <property type="evidence" value="ECO:0007669"/>
    <property type="project" value="TreeGrafter"/>
</dbReference>
<dbReference type="PROSITE" id="PS50003">
    <property type="entry name" value="PH_DOMAIN"/>
    <property type="match status" value="1"/>
</dbReference>
<dbReference type="GO" id="GO:0006887">
    <property type="term" value="P:exocytosis"/>
    <property type="evidence" value="ECO:0007669"/>
    <property type="project" value="TreeGrafter"/>
</dbReference>
<evidence type="ECO:0000256" key="4">
    <source>
        <dbReference type="ARBA" id="ARBA00023121"/>
    </source>
</evidence>
<dbReference type="PANTHER" id="PTHR10972">
    <property type="entry name" value="OXYSTEROL-BINDING PROTEIN-RELATED"/>
    <property type="match status" value="1"/>
</dbReference>
<dbReference type="Pfam" id="PF01237">
    <property type="entry name" value="Oxysterol_BP"/>
    <property type="match status" value="1"/>
</dbReference>
<gene>
    <name evidence="7" type="ORF">PILCRDRAFT_67867</name>
</gene>
<dbReference type="InterPro" id="IPR000648">
    <property type="entry name" value="Oxysterol-bd"/>
</dbReference>
<evidence type="ECO:0000256" key="2">
    <source>
        <dbReference type="ARBA" id="ARBA00022448"/>
    </source>
</evidence>
<evidence type="ECO:0000256" key="1">
    <source>
        <dbReference type="ARBA" id="ARBA00008842"/>
    </source>
</evidence>
<feature type="compositionally biased region" description="Low complexity" evidence="5">
    <location>
        <begin position="203"/>
        <end position="212"/>
    </location>
</feature>
<dbReference type="GO" id="GO:0030011">
    <property type="term" value="P:maintenance of cell polarity"/>
    <property type="evidence" value="ECO:0007669"/>
    <property type="project" value="TreeGrafter"/>
</dbReference>
<dbReference type="FunFam" id="2.40.160.120:FF:000001">
    <property type="entry name" value="Oxysterol-binding protein"/>
    <property type="match status" value="1"/>
</dbReference>
<dbReference type="GO" id="GO:0120009">
    <property type="term" value="P:intermembrane lipid transfer"/>
    <property type="evidence" value="ECO:0007669"/>
    <property type="project" value="UniProtKB-ARBA"/>
</dbReference>